<accession>A0ABT6GZM0</accession>
<feature type="domain" description="HTH tetR-type" evidence="5">
    <location>
        <begin position="19"/>
        <end position="79"/>
    </location>
</feature>
<gene>
    <name evidence="6" type="ORF">MNO81_27950</name>
</gene>
<dbReference type="PROSITE" id="PS50977">
    <property type="entry name" value="HTH_TETR_2"/>
    <property type="match status" value="1"/>
</dbReference>
<dbReference type="Pfam" id="PF00440">
    <property type="entry name" value="TetR_N"/>
    <property type="match status" value="1"/>
</dbReference>
<sequence length="216" mass="23289">MTTADEGRTSGGRGQARTRLARAAVIAVARDLFVERGYGTTTIETISAHADVPQATVYRLFSSKRGILKAILDVSIAGDDAPVSLPDRATVRAPLADPDPRNQLAGFVAVASEVNSRAAPIYRVLVGAASSDPDVAELLDDLNRQRRAGQGQVVRSLASAGVLRPGVRQRDAADVVYTLMSPEVYRLLVLDRGWSSHRYERWLTATLVDCLLPHSD</sequence>
<dbReference type="InterPro" id="IPR001647">
    <property type="entry name" value="HTH_TetR"/>
</dbReference>
<evidence type="ECO:0000256" key="4">
    <source>
        <dbReference type="PROSITE-ProRule" id="PRU00335"/>
    </source>
</evidence>
<dbReference type="PANTHER" id="PTHR30055:SF234">
    <property type="entry name" value="HTH-TYPE TRANSCRIPTIONAL REGULATOR BETI"/>
    <property type="match status" value="1"/>
</dbReference>
<keyword evidence="7" id="KW-1185">Reference proteome</keyword>
<dbReference type="InterPro" id="IPR036271">
    <property type="entry name" value="Tet_transcr_reg_TetR-rel_C_sf"/>
</dbReference>
<evidence type="ECO:0000256" key="1">
    <source>
        <dbReference type="ARBA" id="ARBA00023015"/>
    </source>
</evidence>
<dbReference type="InterPro" id="IPR050109">
    <property type="entry name" value="HTH-type_TetR-like_transc_reg"/>
</dbReference>
<evidence type="ECO:0000256" key="3">
    <source>
        <dbReference type="ARBA" id="ARBA00023163"/>
    </source>
</evidence>
<protein>
    <submittedName>
        <fullName evidence="6">TetR/AcrR family transcriptional regulator</fullName>
    </submittedName>
</protein>
<dbReference type="Proteomes" id="UP001154266">
    <property type="component" value="Unassembled WGS sequence"/>
</dbReference>
<organism evidence="6 7">
    <name type="scientific">Mycolicibacterium gadium</name>
    <name type="common">Mycobacterium gadium</name>
    <dbReference type="NCBI Taxonomy" id="1794"/>
    <lineage>
        <taxon>Bacteria</taxon>
        <taxon>Bacillati</taxon>
        <taxon>Actinomycetota</taxon>
        <taxon>Actinomycetes</taxon>
        <taxon>Mycobacteriales</taxon>
        <taxon>Mycobacteriaceae</taxon>
        <taxon>Mycolicibacterium</taxon>
    </lineage>
</organism>
<dbReference type="SUPFAM" id="SSF48498">
    <property type="entry name" value="Tetracyclin repressor-like, C-terminal domain"/>
    <property type="match status" value="1"/>
</dbReference>
<keyword evidence="1" id="KW-0805">Transcription regulation</keyword>
<dbReference type="EMBL" id="JAKZMO010000039">
    <property type="protein sequence ID" value="MDG5486647.1"/>
    <property type="molecule type" value="Genomic_DNA"/>
</dbReference>
<dbReference type="InterPro" id="IPR009057">
    <property type="entry name" value="Homeodomain-like_sf"/>
</dbReference>
<keyword evidence="3" id="KW-0804">Transcription</keyword>
<evidence type="ECO:0000256" key="2">
    <source>
        <dbReference type="ARBA" id="ARBA00023125"/>
    </source>
</evidence>
<name>A0ABT6GZM0_MYCGU</name>
<proteinExistence type="predicted"/>
<keyword evidence="2 4" id="KW-0238">DNA-binding</keyword>
<dbReference type="RefSeq" id="WP_278223758.1">
    <property type="nucleotide sequence ID" value="NZ_JAKZMO010000039.1"/>
</dbReference>
<dbReference type="PANTHER" id="PTHR30055">
    <property type="entry name" value="HTH-TYPE TRANSCRIPTIONAL REGULATOR RUTR"/>
    <property type="match status" value="1"/>
</dbReference>
<evidence type="ECO:0000313" key="7">
    <source>
        <dbReference type="Proteomes" id="UP001154266"/>
    </source>
</evidence>
<comment type="caution">
    <text evidence="6">The sequence shown here is derived from an EMBL/GenBank/DDBJ whole genome shotgun (WGS) entry which is preliminary data.</text>
</comment>
<dbReference type="PRINTS" id="PR00455">
    <property type="entry name" value="HTHTETR"/>
</dbReference>
<dbReference type="SUPFAM" id="SSF46689">
    <property type="entry name" value="Homeodomain-like"/>
    <property type="match status" value="1"/>
</dbReference>
<dbReference type="Gene3D" id="1.10.357.10">
    <property type="entry name" value="Tetracycline Repressor, domain 2"/>
    <property type="match status" value="1"/>
</dbReference>
<evidence type="ECO:0000313" key="6">
    <source>
        <dbReference type="EMBL" id="MDG5486647.1"/>
    </source>
</evidence>
<reference evidence="6" key="1">
    <citation type="journal article" date="2023" name="Environ. Microbiol.">
        <title>The 2-methylpropene degradation pathway in Mycobacteriaceae family strains.</title>
        <authorList>
            <person name="Helbich S."/>
            <person name="Barrantes I."/>
            <person name="Dos Anjos Borges L.G."/>
            <person name="Pieper D.H."/>
            <person name="Vainshtein Y."/>
            <person name="Sohn K."/>
            <person name="Engesser K.H."/>
        </authorList>
    </citation>
    <scope>NUCLEOTIDE SEQUENCE</scope>
    <source>
        <strain evidence="6">IBE100</strain>
    </source>
</reference>
<feature type="DNA-binding region" description="H-T-H motif" evidence="4">
    <location>
        <begin position="42"/>
        <end position="61"/>
    </location>
</feature>
<evidence type="ECO:0000259" key="5">
    <source>
        <dbReference type="PROSITE" id="PS50977"/>
    </source>
</evidence>
<dbReference type="Gene3D" id="1.10.10.60">
    <property type="entry name" value="Homeodomain-like"/>
    <property type="match status" value="1"/>
</dbReference>